<keyword evidence="2" id="KW-1185">Reference proteome</keyword>
<evidence type="ECO:0000313" key="2">
    <source>
        <dbReference type="Proteomes" id="UP000011115"/>
    </source>
</evidence>
<dbReference type="HOGENOM" id="CLU_2890183_0_0_1"/>
<name>M1ABU7_SOLTU</name>
<dbReference type="Gramene" id="PGSC0003DMT400019273">
    <property type="protein sequence ID" value="PGSC0003DMT400019273"/>
    <property type="gene ID" value="PGSC0003DMG400007450"/>
</dbReference>
<dbReference type="EnsemblPlants" id="PGSC0003DMT400019269">
    <property type="protein sequence ID" value="PGSC0003DMT400019269"/>
    <property type="gene ID" value="PGSC0003DMG400007450"/>
</dbReference>
<dbReference type="PaxDb" id="4113-PGSC0003DMT400019269"/>
<sequence>MNSVLKSLLNEIIYGSNAHAEWEDLKEHFNKVNHIRIFQLHKDTRPSQENFQGGEHMGFCGGR</sequence>
<proteinExistence type="predicted"/>
<dbReference type="Gramene" id="PGSC0003DMT400019270">
    <property type="protein sequence ID" value="PGSC0003DMT400019270"/>
    <property type="gene ID" value="PGSC0003DMG400007450"/>
</dbReference>
<dbReference type="EnsemblPlants" id="PGSC0003DMT400019273">
    <property type="protein sequence ID" value="PGSC0003DMT400019273"/>
    <property type="gene ID" value="PGSC0003DMG400007450"/>
</dbReference>
<accession>M1ABU7</accession>
<evidence type="ECO:0000313" key="1">
    <source>
        <dbReference type="EnsemblPlants" id="PGSC0003DMT400019272"/>
    </source>
</evidence>
<dbReference type="EnsemblPlants" id="PGSC0003DMT400019272">
    <property type="protein sequence ID" value="PGSC0003DMT400019272"/>
    <property type="gene ID" value="PGSC0003DMG400007450"/>
</dbReference>
<dbReference type="Proteomes" id="UP000011115">
    <property type="component" value="Unassembled WGS sequence"/>
</dbReference>
<dbReference type="EnsemblPlants" id="PGSC0003DMT400019270">
    <property type="protein sequence ID" value="PGSC0003DMT400019270"/>
    <property type="gene ID" value="PGSC0003DMG400007450"/>
</dbReference>
<protein>
    <submittedName>
        <fullName evidence="1">Uncharacterized protein</fullName>
    </submittedName>
</protein>
<dbReference type="InParanoid" id="M1ABU7"/>
<reference evidence="2" key="1">
    <citation type="journal article" date="2011" name="Nature">
        <title>Genome sequence and analysis of the tuber crop potato.</title>
        <authorList>
            <consortium name="The Potato Genome Sequencing Consortium"/>
        </authorList>
    </citation>
    <scope>NUCLEOTIDE SEQUENCE [LARGE SCALE GENOMIC DNA]</scope>
    <source>
        <strain evidence="2">cv. DM1-3 516 R44</strain>
    </source>
</reference>
<dbReference type="Gramene" id="PGSC0003DMT400019272">
    <property type="protein sequence ID" value="PGSC0003DMT400019272"/>
    <property type="gene ID" value="PGSC0003DMG400007450"/>
</dbReference>
<dbReference type="AlphaFoldDB" id="M1ABU7"/>
<reference evidence="1" key="2">
    <citation type="submission" date="2015-06" db="UniProtKB">
        <authorList>
            <consortium name="EnsemblPlants"/>
        </authorList>
    </citation>
    <scope>IDENTIFICATION</scope>
    <source>
        <strain evidence="1">DM1-3 516 R44</strain>
    </source>
</reference>
<organism evidence="1 2">
    <name type="scientific">Solanum tuberosum</name>
    <name type="common">Potato</name>
    <dbReference type="NCBI Taxonomy" id="4113"/>
    <lineage>
        <taxon>Eukaryota</taxon>
        <taxon>Viridiplantae</taxon>
        <taxon>Streptophyta</taxon>
        <taxon>Embryophyta</taxon>
        <taxon>Tracheophyta</taxon>
        <taxon>Spermatophyta</taxon>
        <taxon>Magnoliopsida</taxon>
        <taxon>eudicotyledons</taxon>
        <taxon>Gunneridae</taxon>
        <taxon>Pentapetalae</taxon>
        <taxon>asterids</taxon>
        <taxon>lamiids</taxon>
        <taxon>Solanales</taxon>
        <taxon>Solanaceae</taxon>
        <taxon>Solanoideae</taxon>
        <taxon>Solaneae</taxon>
        <taxon>Solanum</taxon>
    </lineage>
</organism>
<dbReference type="Gramene" id="PGSC0003DMT400019269">
    <property type="protein sequence ID" value="PGSC0003DMT400019269"/>
    <property type="gene ID" value="PGSC0003DMG400007450"/>
</dbReference>